<protein>
    <submittedName>
        <fullName evidence="1">DUF6521 family protein</fullName>
    </submittedName>
</protein>
<dbReference type="EMBL" id="CP094534">
    <property type="protein sequence ID" value="UOE36262.1"/>
    <property type="molecule type" value="Genomic_DNA"/>
</dbReference>
<name>A0ABY4BAR7_9BACT</name>
<dbReference type="InterPro" id="IPR045390">
    <property type="entry name" value="ABC-3C_MC3"/>
</dbReference>
<dbReference type="RefSeq" id="WP_243519899.1">
    <property type="nucleotide sequence ID" value="NZ_CP094534.1"/>
</dbReference>
<dbReference type="Pfam" id="PF20131">
    <property type="entry name" value="MC3"/>
    <property type="match status" value="1"/>
</dbReference>
<evidence type="ECO:0000313" key="2">
    <source>
        <dbReference type="Proteomes" id="UP000831390"/>
    </source>
</evidence>
<keyword evidence="2" id="KW-1185">Reference proteome</keyword>
<organism evidence="1 2">
    <name type="scientific">Hymenobacter monticola</name>
    <dbReference type="NCBI Taxonomy" id="1705399"/>
    <lineage>
        <taxon>Bacteria</taxon>
        <taxon>Pseudomonadati</taxon>
        <taxon>Bacteroidota</taxon>
        <taxon>Cytophagia</taxon>
        <taxon>Cytophagales</taxon>
        <taxon>Hymenobacteraceae</taxon>
        <taxon>Hymenobacter</taxon>
    </lineage>
</organism>
<accession>A0ABY4BAR7</accession>
<gene>
    <name evidence="1" type="ORF">MTP16_11605</name>
</gene>
<sequence>MLPWSERPIEANLFNPAFCALVLRHAIDTYQKSTLRGMDYSMAFVVLPAVLHKATREMIPGIITTKLHVWAQRHHEVRIGFANRMQNMVPITKEAVLFGVQHGALRFNEDGALVLGQGRLNEYDIEPDSEAAFCLKKATFVGRWFADAGTTATLLAAWGVKIN</sequence>
<evidence type="ECO:0000313" key="1">
    <source>
        <dbReference type="EMBL" id="UOE36262.1"/>
    </source>
</evidence>
<proteinExistence type="predicted"/>
<dbReference type="Proteomes" id="UP000831390">
    <property type="component" value="Chromosome"/>
</dbReference>
<reference evidence="1 2" key="1">
    <citation type="submission" date="2022-03" db="EMBL/GenBank/DDBJ databases">
        <title>Hymenobactersp. isolated from the air.</title>
        <authorList>
            <person name="Won M."/>
            <person name="Kwon S.-W."/>
        </authorList>
    </citation>
    <scope>NUCLEOTIDE SEQUENCE [LARGE SCALE GENOMIC DNA]</scope>
    <source>
        <strain evidence="1 2">KACC 22596</strain>
    </source>
</reference>